<dbReference type="InterPro" id="IPR036237">
    <property type="entry name" value="Xyl_isomerase-like_sf"/>
</dbReference>
<dbReference type="InterPro" id="IPR013022">
    <property type="entry name" value="Xyl_isomerase-like_TIM-brl"/>
</dbReference>
<evidence type="ECO:0000259" key="1">
    <source>
        <dbReference type="Pfam" id="PF01261"/>
    </source>
</evidence>
<dbReference type="SUPFAM" id="SSF51658">
    <property type="entry name" value="Xylose isomerase-like"/>
    <property type="match status" value="1"/>
</dbReference>
<dbReference type="InterPro" id="IPR050312">
    <property type="entry name" value="IolE/XylAMocC-like"/>
</dbReference>
<gene>
    <name evidence="2" type="ORF">HRbin17_02032</name>
</gene>
<dbReference type="PANTHER" id="PTHR12110:SF53">
    <property type="entry name" value="BLR5974 PROTEIN"/>
    <property type="match status" value="1"/>
</dbReference>
<sequence length="267" mass="29179">MRIAASSLAFSRQPLETALRKLAALGFRYVDLGTVEGWAHLAPSEIADEPDRVAERLVRLFDRDGLQPVAFNAGLGTDDPDEQQRRLRGLCRLAQRLGVRVITLPAAQRGTPLDVEIARWRPMVALASEHDVTLAVETHFGQVTEDPQTALALAERIDGLRLTLDPSHFTIQGMALSDFAALLPFVAHVHLRDAGTNGWTEVQMPVGRGAVNFAGILTALKEVGYNGAVSCEYIDTVGALDIADNLRRLKMLLERLLIAELMADAQN</sequence>
<feature type="domain" description="Xylose isomerase-like TIM barrel" evidence="1">
    <location>
        <begin position="19"/>
        <end position="247"/>
    </location>
</feature>
<dbReference type="EMBL" id="BEHT01000029">
    <property type="protein sequence ID" value="GBC99507.1"/>
    <property type="molecule type" value="Genomic_DNA"/>
</dbReference>
<dbReference type="AlphaFoldDB" id="A0A2H5XEE2"/>
<proteinExistence type="predicted"/>
<organism evidence="2 3">
    <name type="scientific">Candidatus Fervidibacter japonicus</name>
    <dbReference type="NCBI Taxonomy" id="2035412"/>
    <lineage>
        <taxon>Bacteria</taxon>
        <taxon>Candidatus Fervidibacterota</taxon>
        <taxon>Candidatus Fervidibacter</taxon>
    </lineage>
</organism>
<accession>A0A2H5XEE2</accession>
<reference evidence="3" key="1">
    <citation type="submission" date="2017-09" db="EMBL/GenBank/DDBJ databases">
        <title>Metaegenomics of thermophilic ammonia-oxidizing enrichment culture.</title>
        <authorList>
            <person name="Kato S."/>
            <person name="Suzuki K."/>
        </authorList>
    </citation>
    <scope>NUCLEOTIDE SEQUENCE [LARGE SCALE GENOMIC DNA]</scope>
</reference>
<dbReference type="PANTHER" id="PTHR12110">
    <property type="entry name" value="HYDROXYPYRUVATE ISOMERASE"/>
    <property type="match status" value="1"/>
</dbReference>
<dbReference type="Gene3D" id="3.20.20.150">
    <property type="entry name" value="Divalent-metal-dependent TIM barrel enzymes"/>
    <property type="match status" value="1"/>
</dbReference>
<protein>
    <recommendedName>
        <fullName evidence="1">Xylose isomerase-like TIM barrel domain-containing protein</fullName>
    </recommendedName>
</protein>
<dbReference type="Pfam" id="PF01261">
    <property type="entry name" value="AP_endonuc_2"/>
    <property type="match status" value="1"/>
</dbReference>
<evidence type="ECO:0000313" key="2">
    <source>
        <dbReference type="EMBL" id="GBC99507.1"/>
    </source>
</evidence>
<name>A0A2H5XEE2_9BACT</name>
<evidence type="ECO:0000313" key="3">
    <source>
        <dbReference type="Proteomes" id="UP000236173"/>
    </source>
</evidence>
<comment type="caution">
    <text evidence="2">The sequence shown here is derived from an EMBL/GenBank/DDBJ whole genome shotgun (WGS) entry which is preliminary data.</text>
</comment>
<dbReference type="Proteomes" id="UP000236173">
    <property type="component" value="Unassembled WGS sequence"/>
</dbReference>